<evidence type="ECO:0000256" key="4">
    <source>
        <dbReference type="ARBA" id="ARBA00022553"/>
    </source>
</evidence>
<keyword evidence="9 14" id="KW-0067">ATP-binding</keyword>
<dbReference type="GO" id="GO:0005524">
    <property type="term" value="F:ATP binding"/>
    <property type="evidence" value="ECO:0007669"/>
    <property type="project" value="UniProtKB-KW"/>
</dbReference>
<keyword evidence="15" id="KW-1185">Reference proteome</keyword>
<feature type="domain" description="Histidine kinase" evidence="13">
    <location>
        <begin position="245"/>
        <end position="438"/>
    </location>
</feature>
<dbReference type="RefSeq" id="WP_377335463.1">
    <property type="nucleotide sequence ID" value="NZ_JBHSGB010000014.1"/>
</dbReference>
<evidence type="ECO:0000256" key="8">
    <source>
        <dbReference type="ARBA" id="ARBA00022777"/>
    </source>
</evidence>
<reference evidence="15" key="1">
    <citation type="journal article" date="2019" name="Int. J. Syst. Evol. Microbiol.">
        <title>The Global Catalogue of Microorganisms (GCM) 10K type strain sequencing project: providing services to taxonomists for standard genome sequencing and annotation.</title>
        <authorList>
            <consortium name="The Broad Institute Genomics Platform"/>
            <consortium name="The Broad Institute Genome Sequencing Center for Infectious Disease"/>
            <person name="Wu L."/>
            <person name="Ma J."/>
        </authorList>
    </citation>
    <scope>NUCLEOTIDE SEQUENCE [LARGE SCALE GENOMIC DNA]</scope>
    <source>
        <strain evidence="15">DT28</strain>
    </source>
</reference>
<comment type="caution">
    <text evidence="14">The sequence shown here is derived from an EMBL/GenBank/DDBJ whole genome shotgun (WGS) entry which is preliminary data.</text>
</comment>
<evidence type="ECO:0000313" key="15">
    <source>
        <dbReference type="Proteomes" id="UP001595962"/>
    </source>
</evidence>
<evidence type="ECO:0000256" key="9">
    <source>
        <dbReference type="ARBA" id="ARBA00022840"/>
    </source>
</evidence>
<evidence type="ECO:0000256" key="12">
    <source>
        <dbReference type="SAM" id="Phobius"/>
    </source>
</evidence>
<dbReference type="InterPro" id="IPR005467">
    <property type="entry name" value="His_kinase_dom"/>
</dbReference>
<dbReference type="PRINTS" id="PR00344">
    <property type="entry name" value="BCTRLSENSOR"/>
</dbReference>
<dbReference type="PANTHER" id="PTHR45436:SF4">
    <property type="entry name" value="SENSOR PROTEIN PHOQ"/>
    <property type="match status" value="1"/>
</dbReference>
<keyword evidence="7" id="KW-0547">Nucleotide-binding</keyword>
<keyword evidence="4" id="KW-0597">Phosphoprotein</keyword>
<keyword evidence="8" id="KW-0418">Kinase</keyword>
<dbReference type="Gene3D" id="3.30.565.10">
    <property type="entry name" value="Histidine kinase-like ATPase, C-terminal domain"/>
    <property type="match status" value="1"/>
</dbReference>
<dbReference type="SUPFAM" id="SSF55874">
    <property type="entry name" value="ATPase domain of HSP90 chaperone/DNA topoisomerase II/histidine kinase"/>
    <property type="match status" value="1"/>
</dbReference>
<evidence type="ECO:0000256" key="7">
    <source>
        <dbReference type="ARBA" id="ARBA00022741"/>
    </source>
</evidence>
<name>A0ABV9JQD1_9GAMM</name>
<feature type="transmembrane region" description="Helical" evidence="12">
    <location>
        <begin position="169"/>
        <end position="187"/>
    </location>
</feature>
<keyword evidence="6 12" id="KW-0812">Transmembrane</keyword>
<dbReference type="EC" id="2.7.13.3" evidence="3"/>
<dbReference type="InterPro" id="IPR003594">
    <property type="entry name" value="HATPase_dom"/>
</dbReference>
<organism evidence="14 15">
    <name type="scientific">Rheinheimera marina</name>
    <dbReference type="NCBI Taxonomy" id="1774958"/>
    <lineage>
        <taxon>Bacteria</taxon>
        <taxon>Pseudomonadati</taxon>
        <taxon>Pseudomonadota</taxon>
        <taxon>Gammaproteobacteria</taxon>
        <taxon>Chromatiales</taxon>
        <taxon>Chromatiaceae</taxon>
        <taxon>Rheinheimera</taxon>
    </lineage>
</organism>
<evidence type="ECO:0000256" key="5">
    <source>
        <dbReference type="ARBA" id="ARBA00022679"/>
    </source>
</evidence>
<keyword evidence="10 12" id="KW-1133">Transmembrane helix</keyword>
<keyword evidence="5" id="KW-0808">Transferase</keyword>
<dbReference type="Pfam" id="PF02518">
    <property type="entry name" value="HATPase_c"/>
    <property type="match status" value="1"/>
</dbReference>
<evidence type="ECO:0000256" key="3">
    <source>
        <dbReference type="ARBA" id="ARBA00012438"/>
    </source>
</evidence>
<protein>
    <recommendedName>
        <fullName evidence="3">histidine kinase</fullName>
        <ecNumber evidence="3">2.7.13.3</ecNumber>
    </recommendedName>
</protein>
<dbReference type="InterPro" id="IPR004358">
    <property type="entry name" value="Sig_transdc_His_kin-like_C"/>
</dbReference>
<proteinExistence type="predicted"/>
<evidence type="ECO:0000259" key="13">
    <source>
        <dbReference type="PROSITE" id="PS50109"/>
    </source>
</evidence>
<dbReference type="CDD" id="cd16954">
    <property type="entry name" value="HATPase_PhoQ-like"/>
    <property type="match status" value="1"/>
</dbReference>
<evidence type="ECO:0000256" key="11">
    <source>
        <dbReference type="ARBA" id="ARBA00023136"/>
    </source>
</evidence>
<dbReference type="Proteomes" id="UP001595962">
    <property type="component" value="Unassembled WGS sequence"/>
</dbReference>
<evidence type="ECO:0000256" key="1">
    <source>
        <dbReference type="ARBA" id="ARBA00000085"/>
    </source>
</evidence>
<accession>A0ABV9JQD1</accession>
<evidence type="ECO:0000256" key="10">
    <source>
        <dbReference type="ARBA" id="ARBA00022989"/>
    </source>
</evidence>
<dbReference type="InterPro" id="IPR050428">
    <property type="entry name" value="TCS_sensor_his_kinase"/>
</dbReference>
<comment type="subcellular location">
    <subcellularLocation>
        <location evidence="2">Membrane</location>
    </subcellularLocation>
</comment>
<evidence type="ECO:0000313" key="14">
    <source>
        <dbReference type="EMBL" id="MFC4656419.1"/>
    </source>
</evidence>
<dbReference type="PROSITE" id="PS50109">
    <property type="entry name" value="HIS_KIN"/>
    <property type="match status" value="1"/>
</dbReference>
<evidence type="ECO:0000256" key="2">
    <source>
        <dbReference type="ARBA" id="ARBA00004370"/>
    </source>
</evidence>
<comment type="catalytic activity">
    <reaction evidence="1">
        <text>ATP + protein L-histidine = ADP + protein N-phospho-L-histidine.</text>
        <dbReference type="EC" id="2.7.13.3"/>
    </reaction>
</comment>
<gene>
    <name evidence="14" type="ORF">ACFO3I_15485</name>
</gene>
<keyword evidence="11 12" id="KW-0472">Membrane</keyword>
<dbReference type="SMART" id="SM00387">
    <property type="entry name" value="HATPase_c"/>
    <property type="match status" value="1"/>
</dbReference>
<dbReference type="InterPro" id="IPR036890">
    <property type="entry name" value="HATPase_C_sf"/>
</dbReference>
<dbReference type="PANTHER" id="PTHR45436">
    <property type="entry name" value="SENSOR HISTIDINE KINASE YKOH"/>
    <property type="match status" value="1"/>
</dbReference>
<evidence type="ECO:0000256" key="6">
    <source>
        <dbReference type="ARBA" id="ARBA00022692"/>
    </source>
</evidence>
<sequence>MQLSLKLRQGVISLVLLLFLLPGSFFAIEQAFYTQLLSSTEQKLEVHMYSILAEVQPQGEEVALSNNLLPPDFYRPDSGLTAFITSENKLLWQSDSSINLQFEPPMHQILPASHEFVLMEQHQKKFWVLSFAVLFDSGESTLPITIHVVQDDELLQEPLQSFRSTLRQWFVGIAAVLLLLTLLAYYWTTRPLWLLDKEINKLEQGEQQQLVGDYPTELQKIKEDLNLLLSSQNRQKQRYRHHLSDLAHALKTPIAVLRTSKLSEQPELAEQLDRITAMIEHQLKRAASSGQDVWQKQIAVLPLIEKLEAALSKIYRDKGIQLDIDCQPSVSFRGDETDFMEILGNLMDNACKACHHKVKVTAFGQPLQLDVEDDGPGIPEHKMQGMFERGTRLDTYQEGHGVGLSIVAELVNSYSGALQVSRSPLGGARFVVRFSENKTRENA</sequence>
<dbReference type="EMBL" id="JBHSGB010000014">
    <property type="protein sequence ID" value="MFC4656419.1"/>
    <property type="molecule type" value="Genomic_DNA"/>
</dbReference>
<dbReference type="InterPro" id="IPR058619">
    <property type="entry name" value="PhoQ/CarS-like_HATPase"/>
</dbReference>
<dbReference type="Gene3D" id="1.10.287.130">
    <property type="match status" value="1"/>
</dbReference>